<keyword evidence="3" id="KW-0902">Two-component regulatory system</keyword>
<dbReference type="PROSITE" id="PS50110">
    <property type="entry name" value="RESPONSE_REGULATORY"/>
    <property type="match status" value="1"/>
</dbReference>
<evidence type="ECO:0000256" key="8">
    <source>
        <dbReference type="PROSITE-ProRule" id="PRU00169"/>
    </source>
</evidence>
<dbReference type="CDD" id="cd17546">
    <property type="entry name" value="REC_hyHK_CKI1_RcsC-like"/>
    <property type="match status" value="1"/>
</dbReference>
<dbReference type="SUPFAM" id="SSF46785">
    <property type="entry name" value="Winged helix' DNA-binding domain"/>
    <property type="match status" value="1"/>
</dbReference>
<dbReference type="SMART" id="SM00448">
    <property type="entry name" value="REC"/>
    <property type="match status" value="1"/>
</dbReference>
<evidence type="ECO:0000256" key="2">
    <source>
        <dbReference type="ARBA" id="ARBA00022553"/>
    </source>
</evidence>
<dbReference type="InterPro" id="IPR001789">
    <property type="entry name" value="Sig_transdc_resp-reg_receiver"/>
</dbReference>
<keyword evidence="4" id="KW-0805">Transcription regulation</keyword>
<evidence type="ECO:0000256" key="1">
    <source>
        <dbReference type="ARBA" id="ARBA00004123"/>
    </source>
</evidence>
<dbReference type="PRINTS" id="PR00056">
    <property type="entry name" value="HSFDOMAIN"/>
</dbReference>
<evidence type="ECO:0000256" key="3">
    <source>
        <dbReference type="ARBA" id="ARBA00023012"/>
    </source>
</evidence>
<evidence type="ECO:0000256" key="6">
    <source>
        <dbReference type="ARBA" id="ARBA00023163"/>
    </source>
</evidence>
<dbReference type="SMART" id="SM00415">
    <property type="entry name" value="HSF"/>
    <property type="match status" value="1"/>
</dbReference>
<evidence type="ECO:0000256" key="9">
    <source>
        <dbReference type="SAM" id="Coils"/>
    </source>
</evidence>
<feature type="modified residue" description="4-aspartylphosphate" evidence="8">
    <location>
        <position position="214"/>
    </location>
</feature>
<evidence type="ECO:0000259" key="10">
    <source>
        <dbReference type="PROSITE" id="PS50110"/>
    </source>
</evidence>
<dbReference type="Pfam" id="PF00447">
    <property type="entry name" value="HSF_DNA-bind"/>
    <property type="match status" value="1"/>
</dbReference>
<dbReference type="Pfam" id="PF00072">
    <property type="entry name" value="Response_reg"/>
    <property type="match status" value="1"/>
</dbReference>
<keyword evidence="6" id="KW-0804">Transcription</keyword>
<gene>
    <name evidence="11" type="ORF">SYNPS1DRAFT_6344</name>
</gene>
<evidence type="ECO:0000313" key="11">
    <source>
        <dbReference type="EMBL" id="RKP26547.1"/>
    </source>
</evidence>
<dbReference type="InterPro" id="IPR011006">
    <property type="entry name" value="CheY-like_superfamily"/>
</dbReference>
<dbReference type="Gene3D" id="1.10.10.10">
    <property type="entry name" value="Winged helix-like DNA-binding domain superfamily/Winged helix DNA-binding domain"/>
    <property type="match status" value="1"/>
</dbReference>
<evidence type="ECO:0000313" key="12">
    <source>
        <dbReference type="Proteomes" id="UP000278143"/>
    </source>
</evidence>
<accession>A0A4P9Z208</accession>
<sequence length="279" mass="32103">LHSLLEDERHARVVSWGSQGNSFIIKDQSEFAKSILPKHFKHSNFASFVRQLNKYDFHKVKRNNEQDIKLYGEHAWEFDHPMFRRHRYDLLEGIKRKCTKSQLADMAAQMERLQQRLDTIERLQDETAESLGRATQQCETLTGELQEAHQGLAARDRLMNQISPKVLLVEDDVVCRQLSGKILQVFGCTLDEAEDGVAAVNKMNISKYDLVFMDIMMPHLDGMSATAQIRQFDRCTPIVSLTANFTQDARIVYMSCGMNDVLPKPFSRDTLLSVVEKYC</sequence>
<keyword evidence="12" id="KW-1185">Reference proteome</keyword>
<dbReference type="GO" id="GO:0000160">
    <property type="term" value="P:phosphorelay signal transduction system"/>
    <property type="evidence" value="ECO:0007669"/>
    <property type="project" value="UniProtKB-KW"/>
</dbReference>
<dbReference type="GO" id="GO:0043565">
    <property type="term" value="F:sequence-specific DNA binding"/>
    <property type="evidence" value="ECO:0007669"/>
    <property type="project" value="InterPro"/>
</dbReference>
<dbReference type="SUPFAM" id="SSF52172">
    <property type="entry name" value="CheY-like"/>
    <property type="match status" value="1"/>
</dbReference>
<evidence type="ECO:0000256" key="5">
    <source>
        <dbReference type="ARBA" id="ARBA00023125"/>
    </source>
</evidence>
<evidence type="ECO:0000256" key="4">
    <source>
        <dbReference type="ARBA" id="ARBA00023015"/>
    </source>
</evidence>
<dbReference type="EMBL" id="KZ989396">
    <property type="protein sequence ID" value="RKP26547.1"/>
    <property type="molecule type" value="Genomic_DNA"/>
</dbReference>
<dbReference type="Proteomes" id="UP000278143">
    <property type="component" value="Unassembled WGS sequence"/>
</dbReference>
<feature type="coiled-coil region" evidence="9">
    <location>
        <begin position="96"/>
        <end position="130"/>
    </location>
</feature>
<feature type="domain" description="Response regulatory" evidence="10">
    <location>
        <begin position="165"/>
        <end position="279"/>
    </location>
</feature>
<dbReference type="PROSITE" id="PS00434">
    <property type="entry name" value="HSF_DOMAIN"/>
    <property type="match status" value="1"/>
</dbReference>
<comment type="subcellular location">
    <subcellularLocation>
        <location evidence="1">Nucleus</location>
    </subcellularLocation>
</comment>
<keyword evidence="7" id="KW-0539">Nucleus</keyword>
<keyword evidence="9" id="KW-0175">Coiled coil</keyword>
<dbReference type="PANTHER" id="PTHR45339">
    <property type="entry name" value="HYBRID SIGNAL TRANSDUCTION HISTIDINE KINASE J"/>
    <property type="match status" value="1"/>
</dbReference>
<dbReference type="FunFam" id="1.10.10.10:FF:000027">
    <property type="entry name" value="Heat shock transcription factor 1"/>
    <property type="match status" value="1"/>
</dbReference>
<dbReference type="AlphaFoldDB" id="A0A4P9Z208"/>
<dbReference type="InterPro" id="IPR036390">
    <property type="entry name" value="WH_DNA-bd_sf"/>
</dbReference>
<keyword evidence="2 8" id="KW-0597">Phosphoprotein</keyword>
<feature type="non-terminal residue" evidence="11">
    <location>
        <position position="279"/>
    </location>
</feature>
<evidence type="ECO:0000256" key="7">
    <source>
        <dbReference type="ARBA" id="ARBA00023242"/>
    </source>
</evidence>
<dbReference type="PANTHER" id="PTHR45339:SF1">
    <property type="entry name" value="HYBRID SIGNAL TRANSDUCTION HISTIDINE KINASE J"/>
    <property type="match status" value="1"/>
</dbReference>
<keyword evidence="5" id="KW-0238">DNA-binding</keyword>
<organism evidence="11 12">
    <name type="scientific">Syncephalis pseudoplumigaleata</name>
    <dbReference type="NCBI Taxonomy" id="1712513"/>
    <lineage>
        <taxon>Eukaryota</taxon>
        <taxon>Fungi</taxon>
        <taxon>Fungi incertae sedis</taxon>
        <taxon>Zoopagomycota</taxon>
        <taxon>Zoopagomycotina</taxon>
        <taxon>Zoopagomycetes</taxon>
        <taxon>Zoopagales</taxon>
        <taxon>Piptocephalidaceae</taxon>
        <taxon>Syncephalis</taxon>
    </lineage>
</organism>
<dbReference type="GO" id="GO:0005634">
    <property type="term" value="C:nucleus"/>
    <property type="evidence" value="ECO:0007669"/>
    <property type="project" value="UniProtKB-SubCell"/>
</dbReference>
<proteinExistence type="predicted"/>
<dbReference type="InterPro" id="IPR036388">
    <property type="entry name" value="WH-like_DNA-bd_sf"/>
</dbReference>
<reference evidence="12" key="1">
    <citation type="journal article" date="2018" name="Nat. Microbiol.">
        <title>Leveraging single-cell genomics to expand the fungal tree of life.</title>
        <authorList>
            <person name="Ahrendt S.R."/>
            <person name="Quandt C.A."/>
            <person name="Ciobanu D."/>
            <person name="Clum A."/>
            <person name="Salamov A."/>
            <person name="Andreopoulos B."/>
            <person name="Cheng J.F."/>
            <person name="Woyke T."/>
            <person name="Pelin A."/>
            <person name="Henrissat B."/>
            <person name="Reynolds N.K."/>
            <person name="Benny G.L."/>
            <person name="Smith M.E."/>
            <person name="James T.Y."/>
            <person name="Grigoriev I.V."/>
        </authorList>
    </citation>
    <scope>NUCLEOTIDE SEQUENCE [LARGE SCALE GENOMIC DNA]</scope>
    <source>
        <strain evidence="12">Benny S71-1</strain>
    </source>
</reference>
<dbReference type="OrthoDB" id="60033at2759"/>
<dbReference type="Gene3D" id="3.40.50.2300">
    <property type="match status" value="1"/>
</dbReference>
<dbReference type="GO" id="GO:0003700">
    <property type="term" value="F:DNA-binding transcription factor activity"/>
    <property type="evidence" value="ECO:0007669"/>
    <property type="project" value="InterPro"/>
</dbReference>
<feature type="non-terminal residue" evidence="11">
    <location>
        <position position="1"/>
    </location>
</feature>
<name>A0A4P9Z208_9FUNG</name>
<dbReference type="InterPro" id="IPR000232">
    <property type="entry name" value="HSF_DNA-bd"/>
</dbReference>
<protein>
    <submittedName>
        <fullName evidence="11">CheY-like superfamily</fullName>
    </submittedName>
</protein>